<evidence type="ECO:0000256" key="10">
    <source>
        <dbReference type="ARBA" id="ARBA00022833"/>
    </source>
</evidence>
<dbReference type="EC" id="3.1.26.5" evidence="4"/>
<dbReference type="AlphaFoldDB" id="A0AAN8ZTR5"/>
<organism evidence="16 17">
    <name type="scientific">Dillenia turbinata</name>
    <dbReference type="NCBI Taxonomy" id="194707"/>
    <lineage>
        <taxon>Eukaryota</taxon>
        <taxon>Viridiplantae</taxon>
        <taxon>Streptophyta</taxon>
        <taxon>Embryophyta</taxon>
        <taxon>Tracheophyta</taxon>
        <taxon>Spermatophyta</taxon>
        <taxon>Magnoliopsida</taxon>
        <taxon>eudicotyledons</taxon>
        <taxon>Gunneridae</taxon>
        <taxon>Pentapetalae</taxon>
        <taxon>Dilleniales</taxon>
        <taxon>Dilleniaceae</taxon>
        <taxon>Dillenia</taxon>
    </lineage>
</organism>
<evidence type="ECO:0000256" key="7">
    <source>
        <dbReference type="ARBA" id="ARBA00022723"/>
    </source>
</evidence>
<dbReference type="Gene3D" id="3.40.50.11980">
    <property type="match status" value="1"/>
</dbReference>
<dbReference type="Pfam" id="PF17177">
    <property type="entry name" value="PPR_long"/>
    <property type="match status" value="2"/>
</dbReference>
<dbReference type="GO" id="GO:0046872">
    <property type="term" value="F:metal ion binding"/>
    <property type="evidence" value="ECO:0007669"/>
    <property type="project" value="UniProtKB-KW"/>
</dbReference>
<keyword evidence="6" id="KW-0540">Nuclease</keyword>
<keyword evidence="5" id="KW-0819">tRNA processing</keyword>
<keyword evidence="11" id="KW-0460">Magnesium</keyword>
<protein>
    <recommendedName>
        <fullName evidence="4">ribonuclease P</fullName>
        <ecNumber evidence="4">3.1.26.5</ecNumber>
    </recommendedName>
</protein>
<feature type="region of interest" description="Disordered" evidence="13">
    <location>
        <begin position="752"/>
        <end position="786"/>
    </location>
</feature>
<dbReference type="InterPro" id="IPR002885">
    <property type="entry name" value="PPR_rpt"/>
</dbReference>
<feature type="compositionally biased region" description="Acidic residues" evidence="13">
    <location>
        <begin position="279"/>
        <end position="294"/>
    </location>
</feature>
<evidence type="ECO:0000259" key="15">
    <source>
        <dbReference type="Pfam" id="PF17177"/>
    </source>
</evidence>
<evidence type="ECO:0000259" key="14">
    <source>
        <dbReference type="Pfam" id="PF16953"/>
    </source>
</evidence>
<feature type="compositionally biased region" description="Polar residues" evidence="13">
    <location>
        <begin position="767"/>
        <end position="786"/>
    </location>
</feature>
<dbReference type="PROSITE" id="PS51375">
    <property type="entry name" value="PPR"/>
    <property type="match status" value="1"/>
</dbReference>
<dbReference type="EMBL" id="JBAMMX010000003">
    <property type="protein sequence ID" value="KAK6944955.1"/>
    <property type="molecule type" value="Genomic_DNA"/>
</dbReference>
<comment type="catalytic activity">
    <reaction evidence="1">
        <text>Endonucleolytic cleavage of RNA, removing 5'-extranucleotides from tRNA precursor.</text>
        <dbReference type="EC" id="3.1.26.5"/>
    </reaction>
</comment>
<evidence type="ECO:0000256" key="1">
    <source>
        <dbReference type="ARBA" id="ARBA00000928"/>
    </source>
</evidence>
<evidence type="ECO:0000256" key="8">
    <source>
        <dbReference type="ARBA" id="ARBA00022737"/>
    </source>
</evidence>
<dbReference type="PANTHER" id="PTHR13547">
    <property type="match status" value="1"/>
</dbReference>
<evidence type="ECO:0000256" key="13">
    <source>
        <dbReference type="SAM" id="MobiDB-lite"/>
    </source>
</evidence>
<evidence type="ECO:0000256" key="3">
    <source>
        <dbReference type="ARBA" id="ARBA00007626"/>
    </source>
</evidence>
<dbReference type="Pfam" id="PF16953">
    <property type="entry name" value="PRORP"/>
    <property type="match status" value="1"/>
</dbReference>
<dbReference type="InterPro" id="IPR011990">
    <property type="entry name" value="TPR-like_helical_dom_sf"/>
</dbReference>
<comment type="similarity">
    <text evidence="3">Belongs to the PPR family. P subfamily.</text>
</comment>
<keyword evidence="10" id="KW-0862">Zinc</keyword>
<reference evidence="16 17" key="1">
    <citation type="submission" date="2023-12" db="EMBL/GenBank/DDBJ databases">
        <title>A high-quality genome assembly for Dillenia turbinata (Dilleniales).</title>
        <authorList>
            <person name="Chanderbali A."/>
        </authorList>
    </citation>
    <scope>NUCLEOTIDE SEQUENCE [LARGE SCALE GENOMIC DNA]</scope>
    <source>
        <strain evidence="16">LSX21</strain>
        <tissue evidence="16">Leaf</tissue>
    </source>
</reference>
<evidence type="ECO:0000256" key="5">
    <source>
        <dbReference type="ARBA" id="ARBA00022694"/>
    </source>
</evidence>
<sequence length="835" mass="94232">MAFNFKPLQRNHLFSITLCKYPPALNASKILFSLSHFLPAHTIHPEFTLRANISHVSSELSSIEEIGNGFFDLGSKNGLTRKNDSSKRFMHNKQTRKTLDLRKNEMGFDGSERKSKRINSSAVVERTENRFSQKETWKRIDSPRGGKGSNVSSMNEDLMRKSRRGVNSAAIRQNIEKKVNKGDKKKVVEKMEGKGTKKNKADDPGVQLRIGLDMCSRKGNVMDAIALYDSARRDGIKMGQYHYTVLLYLCASAAVGVVKPAKSGSGNRSLNTLGLANEITDDGPNDLSEDENEGNADVGGIVLKNQISDNRGNFDTNEEVTLSHYCDDIERPGQDDEDAGHLSDGKGNEEDKRIVVTEDAKQYALHRGFEIYEKMQSENVPMNEATLTAVGRMAMSMGNGDMAFDMVKQMKKLNINPRLRSYGPALSTFCNNGEIEKAFLVEQHMLEHGVHPEEPELAALLKVSVELGKSDKVYYLMHKLRTSVRRVLPSTANFIEKWFSGKTASRVGKRKWDQRLIKEAIENGGGGWHGQGWLGKGKWTVSRTRVGLDGSCNCCREKLATIDLDPVETEKFAESVASIASQREKHSSFQKFQINAVVNGIRQKLPSKKWPLIVLHNKRITGQKMDEPVNKALIERWKNADALYATPTGSNDDWYWLYAAIKFKCLVVTNDEMRDHNFQLLGNDFFPKWKERHHVHFSFDECSPVFHMPPPYSVVIQESEQGHWHVPIESEHISEEERTWLCITRRTSSKTMQVVAPKHEGKRKRSTGFTAETESIKNQARSNHQTGEILPNSARENYRGLKGILSATMFSKEETTLSRIEAAEELGKCTIDFQI</sequence>
<evidence type="ECO:0000313" key="17">
    <source>
        <dbReference type="Proteomes" id="UP001370490"/>
    </source>
</evidence>
<evidence type="ECO:0000256" key="9">
    <source>
        <dbReference type="ARBA" id="ARBA00022801"/>
    </source>
</evidence>
<keyword evidence="17" id="KW-1185">Reference proteome</keyword>
<evidence type="ECO:0000256" key="2">
    <source>
        <dbReference type="ARBA" id="ARBA00001946"/>
    </source>
</evidence>
<keyword evidence="7" id="KW-0479">Metal-binding</keyword>
<comment type="cofactor">
    <cofactor evidence="2">
        <name>Mg(2+)</name>
        <dbReference type="ChEBI" id="CHEBI:18420"/>
    </cofactor>
</comment>
<dbReference type="InterPro" id="IPR033443">
    <property type="entry name" value="PROP1-like_PPR_dom"/>
</dbReference>
<evidence type="ECO:0000256" key="11">
    <source>
        <dbReference type="ARBA" id="ARBA00022842"/>
    </source>
</evidence>
<proteinExistence type="inferred from homology"/>
<evidence type="ECO:0000256" key="12">
    <source>
        <dbReference type="PROSITE-ProRule" id="PRU00708"/>
    </source>
</evidence>
<feature type="domain" description="PROP1-like PPR" evidence="15">
    <location>
        <begin position="360"/>
        <end position="505"/>
    </location>
</feature>
<accession>A0AAN8ZTR5</accession>
<dbReference type="FunFam" id="1.25.40.10:FF:000339">
    <property type="entry name" value="Proteinaceous RNase P 1, chloroplastic/mitochondrial"/>
    <property type="match status" value="1"/>
</dbReference>
<dbReference type="GO" id="GO:0001682">
    <property type="term" value="P:tRNA 5'-leader removal"/>
    <property type="evidence" value="ECO:0007669"/>
    <property type="project" value="TreeGrafter"/>
</dbReference>
<comment type="caution">
    <text evidence="16">The sequence shown here is derived from an EMBL/GenBank/DDBJ whole genome shotgun (WGS) entry which is preliminary data.</text>
</comment>
<dbReference type="Gene3D" id="1.25.40.10">
    <property type="entry name" value="Tetratricopeptide repeat domain"/>
    <property type="match status" value="1"/>
</dbReference>
<feature type="domain" description="PROP1-like PPR" evidence="15">
    <location>
        <begin position="197"/>
        <end position="256"/>
    </location>
</feature>
<evidence type="ECO:0000313" key="16">
    <source>
        <dbReference type="EMBL" id="KAK6944955.1"/>
    </source>
</evidence>
<gene>
    <name evidence="16" type="ORF">RJ641_026057</name>
</gene>
<dbReference type="GO" id="GO:0004526">
    <property type="term" value="F:ribonuclease P activity"/>
    <property type="evidence" value="ECO:0007669"/>
    <property type="project" value="UniProtKB-EC"/>
</dbReference>
<dbReference type="Proteomes" id="UP001370490">
    <property type="component" value="Unassembled WGS sequence"/>
</dbReference>
<feature type="repeat" description="PPR" evidence="12">
    <location>
        <begin position="418"/>
        <end position="452"/>
    </location>
</feature>
<dbReference type="PANTHER" id="PTHR13547:SF7">
    <property type="entry name" value="RIBONUCLEASE P"/>
    <property type="match status" value="1"/>
</dbReference>
<name>A0AAN8ZTR5_9MAGN</name>
<keyword evidence="8" id="KW-0677">Repeat</keyword>
<keyword evidence="9" id="KW-0378">Hydrolase</keyword>
<dbReference type="InterPro" id="IPR031595">
    <property type="entry name" value="PRORP_C"/>
</dbReference>
<feature type="domain" description="PRORP" evidence="14">
    <location>
        <begin position="585"/>
        <end position="742"/>
    </location>
</feature>
<feature type="region of interest" description="Disordered" evidence="13">
    <location>
        <begin position="275"/>
        <end position="297"/>
    </location>
</feature>
<feature type="region of interest" description="Disordered" evidence="13">
    <location>
        <begin position="328"/>
        <end position="352"/>
    </location>
</feature>
<evidence type="ECO:0000256" key="6">
    <source>
        <dbReference type="ARBA" id="ARBA00022722"/>
    </source>
</evidence>
<evidence type="ECO:0000256" key="4">
    <source>
        <dbReference type="ARBA" id="ARBA00012179"/>
    </source>
</evidence>